<comment type="caution">
    <text evidence="1">The sequence shown here is derived from an EMBL/GenBank/DDBJ whole genome shotgun (WGS) entry which is preliminary data.</text>
</comment>
<evidence type="ECO:0008006" key="2">
    <source>
        <dbReference type="Google" id="ProtNLM"/>
    </source>
</evidence>
<dbReference type="InterPro" id="IPR043502">
    <property type="entry name" value="DNA/RNA_pol_sf"/>
</dbReference>
<dbReference type="SUPFAM" id="SSF56672">
    <property type="entry name" value="DNA/RNA polymerases"/>
    <property type="match status" value="1"/>
</dbReference>
<name>A0A2V0R9U0_9ZZZZ</name>
<dbReference type="EMBL" id="BDQA01000592">
    <property type="protein sequence ID" value="GBH22069.1"/>
    <property type="molecule type" value="Genomic_RNA"/>
</dbReference>
<dbReference type="AlphaFoldDB" id="A0A2V0R9U0"/>
<organism evidence="1">
    <name type="scientific">viral metagenome</name>
    <dbReference type="NCBI Taxonomy" id="1070528"/>
    <lineage>
        <taxon>unclassified sequences</taxon>
        <taxon>metagenomes</taxon>
        <taxon>organismal metagenomes</taxon>
    </lineage>
</organism>
<evidence type="ECO:0000313" key="1">
    <source>
        <dbReference type="EMBL" id="GBH22069.1"/>
    </source>
</evidence>
<proteinExistence type="predicted"/>
<accession>A0A2V0R9U0</accession>
<sequence>MTMRGSLYSGTPVTQVHGSIIHAAYLECLREHFGVDIEHYTILSDDGMCYYNRKKVDAQRDLADHFIPFADRLNLVMNDKKSYIADLNVKKVMLSADGEKIVRCEAGPYLSKFLQPDADESYGNVARLGRSLLGKERKTEIEAGEMLLQLLPGLRRTAKGDRNVLSSWVPDFWRTLEVMAQIRPGYPRRREFIKKVVGLYPNFWKYYDRLVEASASSGDVLFDTPTIRPGGTSEKGTVRWLIRYLNEVRDTGKWPV</sequence>
<protein>
    <recommendedName>
        <fullName evidence="2">RdRp</fullName>
    </recommendedName>
</protein>
<reference evidence="1" key="1">
    <citation type="submission" date="2017-04" db="EMBL/GenBank/DDBJ databases">
        <title>Unveiling RNA virosphere associated with marine microorganisms.</title>
        <authorList>
            <person name="Urayama S."/>
            <person name="Takaki Y."/>
            <person name="Nishi S."/>
            <person name="Yoshida Y."/>
            <person name="Deguchi S."/>
            <person name="Takai K."/>
            <person name="Nunoura T."/>
        </authorList>
    </citation>
    <scope>NUCLEOTIDE SEQUENCE</scope>
</reference>